<dbReference type="Proteomes" id="UP000789396">
    <property type="component" value="Unassembled WGS sequence"/>
</dbReference>
<feature type="non-terminal residue" evidence="1">
    <location>
        <position position="1"/>
    </location>
</feature>
<organism evidence="1 2">
    <name type="scientific">Racocetra fulgida</name>
    <dbReference type="NCBI Taxonomy" id="60492"/>
    <lineage>
        <taxon>Eukaryota</taxon>
        <taxon>Fungi</taxon>
        <taxon>Fungi incertae sedis</taxon>
        <taxon>Mucoromycota</taxon>
        <taxon>Glomeromycotina</taxon>
        <taxon>Glomeromycetes</taxon>
        <taxon>Diversisporales</taxon>
        <taxon>Gigasporaceae</taxon>
        <taxon>Racocetra</taxon>
    </lineage>
</organism>
<evidence type="ECO:0000313" key="2">
    <source>
        <dbReference type="Proteomes" id="UP000789396"/>
    </source>
</evidence>
<proteinExistence type="predicted"/>
<gene>
    <name evidence="1" type="ORF">RFULGI_LOCUS13729</name>
</gene>
<feature type="non-terminal residue" evidence="1">
    <location>
        <position position="52"/>
    </location>
</feature>
<comment type="caution">
    <text evidence="1">The sequence shown here is derived from an EMBL/GenBank/DDBJ whole genome shotgun (WGS) entry which is preliminary data.</text>
</comment>
<accession>A0A9N9IVR1</accession>
<keyword evidence="2" id="KW-1185">Reference proteome</keyword>
<name>A0A9N9IVR1_9GLOM</name>
<reference evidence="1" key="1">
    <citation type="submission" date="2021-06" db="EMBL/GenBank/DDBJ databases">
        <authorList>
            <person name="Kallberg Y."/>
            <person name="Tangrot J."/>
            <person name="Rosling A."/>
        </authorList>
    </citation>
    <scope>NUCLEOTIDE SEQUENCE</scope>
    <source>
        <strain evidence="1">IN212</strain>
    </source>
</reference>
<sequence length="52" mass="6144">ISTFVDFNLQIFESFNSNKNNFIADENSEDNDTRNFDDYYPEIIVQNMGLDE</sequence>
<protein>
    <submittedName>
        <fullName evidence="1">10485_t:CDS:1</fullName>
    </submittedName>
</protein>
<dbReference type="AlphaFoldDB" id="A0A9N9IVR1"/>
<dbReference type="EMBL" id="CAJVPZ010037179">
    <property type="protein sequence ID" value="CAG8752887.1"/>
    <property type="molecule type" value="Genomic_DNA"/>
</dbReference>
<evidence type="ECO:0000313" key="1">
    <source>
        <dbReference type="EMBL" id="CAG8752887.1"/>
    </source>
</evidence>